<dbReference type="Pfam" id="PF03184">
    <property type="entry name" value="DDE_1"/>
    <property type="match status" value="1"/>
</dbReference>
<organism evidence="5 6">
    <name type="scientific">Bombyx mori</name>
    <name type="common">Silk moth</name>
    <dbReference type="NCBI Taxonomy" id="7091"/>
    <lineage>
        <taxon>Eukaryota</taxon>
        <taxon>Metazoa</taxon>
        <taxon>Ecdysozoa</taxon>
        <taxon>Arthropoda</taxon>
        <taxon>Hexapoda</taxon>
        <taxon>Insecta</taxon>
        <taxon>Pterygota</taxon>
        <taxon>Neoptera</taxon>
        <taxon>Endopterygota</taxon>
        <taxon>Lepidoptera</taxon>
        <taxon>Glossata</taxon>
        <taxon>Ditrysia</taxon>
        <taxon>Bombycoidea</taxon>
        <taxon>Bombycidae</taxon>
        <taxon>Bombycinae</taxon>
        <taxon>Bombyx</taxon>
    </lineage>
</organism>
<evidence type="ECO:0008006" key="7">
    <source>
        <dbReference type="Google" id="ProtNLM"/>
    </source>
</evidence>
<dbReference type="AlphaFoldDB" id="A0A8R2C5V0"/>
<feature type="domain" description="HTH psq-type" evidence="4">
    <location>
        <begin position="42"/>
        <end position="81"/>
    </location>
</feature>
<sequence>MFHPVRSGRQWLQQVGRVLRVLRENKMPRKYSRTSSRATSYTKEALKLAMQKINNKELTYAAASKMYGIPTSTLSDRILKKTAIVSNTLGRPTAIPVALEAKLANCLRTLEKWGWGLSREEVLDVTQDFIKRNKIQTPFKNDRPGSDWFISFRQRHNLSIKKPQPVEYLRKKMTDPFIINEYFTLLEKTLHELNLSDPKRIWNLDETSVCLDPTKTKVVGATGEPCTRTTCGSAKENITVLTTVNAAGQKLDPLIVFKGKHMYEQWMLENPEKYDFDLAYAASKRGWMETNIFYDYMLKVIIPNLGKARPVLLLYDGHVSHVDDKVVALAVENNITILKLPAHTSHLLQPLDLAVFKSFKTIWDKNLVKWQRQNVGIKLRKQSFAKMFAEAWQETKPQVIRNGFKKGGIYPFNPAVIPKHKYDPAAYSRWQKHMVSVTLQVKSLKQICVDKINKIIWYDSSTSIPNNNLIYTEILDSPNTLKPRDSLPQPLATFEELLLEKVSQHPQNTKNNIAVKLKRIAKGAEVITKTFLEKQQAIEVPEKKAVKKTTKRKQKTVSQSQNYTIDPIPGPSGIQNQNLKIEKTITNVSILTNKNSTDVSSQEGKQVGKKTRASKENYLKVNKYPEQSKTSVLRKLENKSAQKRTTNTPTKKRKRANSSATTIESVQMSLYSDSDLLEPLSDIILSDCDKWTDFNYYEENKTDLEFASREQQIERIVKEIHGIDNQERNACQRDHDTLMRPDESCEIEEFPEFDTKETNVQANDNNKVTILSSVKMTPGNQAFYNILPESLQLNPIDKDLDLFTNQKRKLSQSTSVSNIPKKKIKRLNFPTKTTTIKDQKDFSGNLYINIDKDDDSATKNDIADSKTYNIGDTVLVRYFKRSWTYYVGIIENNNSNSHPKIYNITFYRTIGKKNNLRFVIPKRKDQDYVPDSNIVKVIELLQINEDPIEYTLMNDYDENFF</sequence>
<reference evidence="6" key="1">
    <citation type="journal article" date="2008" name="Insect Biochem. Mol. Biol.">
        <title>The genome of a lepidopteran model insect, the silkworm Bombyx mori.</title>
        <authorList>
            <consortium name="International Silkworm Genome Consortium"/>
        </authorList>
    </citation>
    <scope>NUCLEOTIDE SEQUENCE [LARGE SCALE GENOMIC DNA]</scope>
    <source>
        <strain evidence="6">p50T</strain>
    </source>
</reference>
<dbReference type="SUPFAM" id="SSF46689">
    <property type="entry name" value="Homeodomain-like"/>
    <property type="match status" value="1"/>
</dbReference>
<dbReference type="InterPro" id="IPR009057">
    <property type="entry name" value="Homeodomain-like_sf"/>
</dbReference>
<dbReference type="Gene3D" id="1.10.10.60">
    <property type="entry name" value="Homeodomain-like"/>
    <property type="match status" value="1"/>
</dbReference>
<evidence type="ECO:0000256" key="1">
    <source>
        <dbReference type="ARBA" id="ARBA00004123"/>
    </source>
</evidence>
<dbReference type="InterPro" id="IPR036397">
    <property type="entry name" value="RNaseH_sf"/>
</dbReference>
<feature type="region of interest" description="Disordered" evidence="2">
    <location>
        <begin position="596"/>
        <end position="662"/>
    </location>
</feature>
<dbReference type="Gene3D" id="3.30.420.10">
    <property type="entry name" value="Ribonuclease H-like superfamily/Ribonuclease H"/>
    <property type="match status" value="1"/>
</dbReference>
<dbReference type="InterPro" id="IPR050863">
    <property type="entry name" value="CenT-Element_Derived"/>
</dbReference>
<dbReference type="Pfam" id="PF05225">
    <property type="entry name" value="HTH_psq"/>
    <property type="match status" value="1"/>
</dbReference>
<keyword evidence="6" id="KW-1185">Reference proteome</keyword>
<comment type="subcellular location">
    <subcellularLocation>
        <location evidence="1">Nucleus</location>
    </subcellularLocation>
</comment>
<feature type="domain" description="DDE-1" evidence="3">
    <location>
        <begin position="235"/>
        <end position="404"/>
    </location>
</feature>
<dbReference type="PANTHER" id="PTHR19303">
    <property type="entry name" value="TRANSPOSON"/>
    <property type="match status" value="1"/>
</dbReference>
<evidence type="ECO:0000259" key="3">
    <source>
        <dbReference type="Pfam" id="PF03184"/>
    </source>
</evidence>
<dbReference type="KEGG" id="bmor:105841590"/>
<dbReference type="GeneID" id="105841590"/>
<proteinExistence type="predicted"/>
<evidence type="ECO:0000259" key="4">
    <source>
        <dbReference type="Pfam" id="PF05225"/>
    </source>
</evidence>
<dbReference type="EnsemblMetazoa" id="XM_012690128.3">
    <property type="protein sequence ID" value="XP_012545582.3"/>
    <property type="gene ID" value="LOC105841590"/>
</dbReference>
<name>A0A8R2C5V0_BOMMO</name>
<reference evidence="5" key="2">
    <citation type="submission" date="2022-06" db="UniProtKB">
        <authorList>
            <consortium name="EnsemblMetazoa"/>
        </authorList>
    </citation>
    <scope>IDENTIFICATION</scope>
    <source>
        <strain evidence="5">p50T (Dazao)</strain>
    </source>
</reference>
<feature type="region of interest" description="Disordered" evidence="2">
    <location>
        <begin position="549"/>
        <end position="575"/>
    </location>
</feature>
<evidence type="ECO:0000313" key="5">
    <source>
        <dbReference type="EnsemblMetazoa" id="XP_012545582.3"/>
    </source>
</evidence>
<evidence type="ECO:0000256" key="2">
    <source>
        <dbReference type="SAM" id="MobiDB-lite"/>
    </source>
</evidence>
<evidence type="ECO:0000313" key="6">
    <source>
        <dbReference type="Proteomes" id="UP000005204"/>
    </source>
</evidence>
<dbReference type="InterPro" id="IPR007889">
    <property type="entry name" value="HTH_Psq"/>
</dbReference>
<dbReference type="RefSeq" id="XP_012545582.3">
    <property type="nucleotide sequence ID" value="XM_012690128.4"/>
</dbReference>
<dbReference type="GO" id="GO:0003677">
    <property type="term" value="F:DNA binding"/>
    <property type="evidence" value="ECO:0007669"/>
    <property type="project" value="InterPro"/>
</dbReference>
<dbReference type="GO" id="GO:0005634">
    <property type="term" value="C:nucleus"/>
    <property type="evidence" value="ECO:0007669"/>
    <property type="project" value="UniProtKB-SubCell"/>
</dbReference>
<accession>A0A8R2C5V0</accession>
<protein>
    <recommendedName>
        <fullName evidence="7">DDE-1 domain-containing protein</fullName>
    </recommendedName>
</protein>
<dbReference type="InterPro" id="IPR004875">
    <property type="entry name" value="DDE_SF_endonuclease_dom"/>
</dbReference>
<dbReference type="PANTHER" id="PTHR19303:SF74">
    <property type="entry name" value="POGO TRANSPOSABLE ELEMENT WITH KRAB DOMAIN"/>
    <property type="match status" value="1"/>
</dbReference>
<dbReference type="Proteomes" id="UP000005204">
    <property type="component" value="Unassembled WGS sequence"/>
</dbReference>